<gene>
    <name evidence="3" type="ORF">CRE_16240</name>
</gene>
<dbReference type="InParanoid" id="E3N2G3"/>
<dbReference type="AlphaFoldDB" id="E3N2G3"/>
<dbReference type="CTD" id="9807033"/>
<dbReference type="KEGG" id="crq:GCK72_015176"/>
<dbReference type="GeneID" id="9807033"/>
<evidence type="ECO:0000256" key="1">
    <source>
        <dbReference type="SAM" id="Coils"/>
    </source>
</evidence>
<keyword evidence="4" id="KW-1185">Reference proteome</keyword>
<dbReference type="HOGENOM" id="CLU_1012803_0_0_1"/>
<dbReference type="EMBL" id="DS268513">
    <property type="protein sequence ID" value="EFO84179.1"/>
    <property type="molecule type" value="Genomic_DNA"/>
</dbReference>
<feature type="region of interest" description="Disordered" evidence="2">
    <location>
        <begin position="1"/>
        <end position="39"/>
    </location>
</feature>
<reference evidence="3" key="1">
    <citation type="submission" date="2007-07" db="EMBL/GenBank/DDBJ databases">
        <title>PCAP assembly of the Caenorhabditis remanei genome.</title>
        <authorList>
            <consortium name="The Caenorhabditis remanei Sequencing Consortium"/>
            <person name="Wilson R.K."/>
        </authorList>
    </citation>
    <scope>NUCLEOTIDE SEQUENCE [LARGE SCALE GENOMIC DNA]</scope>
    <source>
        <strain evidence="3">PB4641</strain>
    </source>
</reference>
<accession>E3N2G3</accession>
<dbReference type="STRING" id="31234.E3N2G3"/>
<evidence type="ECO:0000256" key="2">
    <source>
        <dbReference type="SAM" id="MobiDB-lite"/>
    </source>
</evidence>
<sequence>MENKFNVAQTQNGKSAVKQVKQEFGNENSMSPRKIRPSYSQLLENLRKTKLALRKSENQRKSEKEKMEKQLLEAYASNSFLKSLHAKKLKEVEDKLDKTEKELEKAKEVVSNMRNNLFQQQKSTRELIVKQNLISGKLLMDLQRQKEEVERVEKSQLRDKKTLNALWRDLKDMKNEDNKKQHEIEKLEKELTTQKENMEVSQQELVDRHHEEIREAQRGANILQSLLQQKEEVLEFNSIKINKLEQELKTRNEEFVEKVRRINAINAILNNGTVL</sequence>
<protein>
    <submittedName>
        <fullName evidence="3">Uncharacterized protein</fullName>
    </submittedName>
</protein>
<name>E3N2G3_CAERE</name>
<keyword evidence="1" id="KW-0175">Coiled coil</keyword>
<organism evidence="4">
    <name type="scientific">Caenorhabditis remanei</name>
    <name type="common">Caenorhabditis vulgaris</name>
    <dbReference type="NCBI Taxonomy" id="31234"/>
    <lineage>
        <taxon>Eukaryota</taxon>
        <taxon>Metazoa</taxon>
        <taxon>Ecdysozoa</taxon>
        <taxon>Nematoda</taxon>
        <taxon>Chromadorea</taxon>
        <taxon>Rhabditida</taxon>
        <taxon>Rhabditina</taxon>
        <taxon>Rhabditomorpha</taxon>
        <taxon>Rhabditoidea</taxon>
        <taxon>Rhabditidae</taxon>
        <taxon>Peloderinae</taxon>
        <taxon>Caenorhabditis</taxon>
    </lineage>
</organism>
<feature type="coiled-coil region" evidence="1">
    <location>
        <begin position="39"/>
        <end position="261"/>
    </location>
</feature>
<evidence type="ECO:0000313" key="4">
    <source>
        <dbReference type="Proteomes" id="UP000008281"/>
    </source>
</evidence>
<feature type="compositionally biased region" description="Polar residues" evidence="2">
    <location>
        <begin position="1"/>
        <end position="14"/>
    </location>
</feature>
<evidence type="ECO:0000313" key="3">
    <source>
        <dbReference type="EMBL" id="EFO84179.1"/>
    </source>
</evidence>
<dbReference type="Proteomes" id="UP000008281">
    <property type="component" value="Unassembled WGS sequence"/>
</dbReference>
<proteinExistence type="predicted"/>
<dbReference type="RefSeq" id="XP_003097378.2">
    <property type="nucleotide sequence ID" value="XM_003097330.2"/>
</dbReference>